<accession>A0A974H251</accession>
<evidence type="ECO:0000313" key="2">
    <source>
        <dbReference type="Proteomes" id="UP000694892"/>
    </source>
</evidence>
<organism evidence="1 2">
    <name type="scientific">Xenopus laevis</name>
    <name type="common">African clawed frog</name>
    <dbReference type="NCBI Taxonomy" id="8355"/>
    <lineage>
        <taxon>Eukaryota</taxon>
        <taxon>Metazoa</taxon>
        <taxon>Chordata</taxon>
        <taxon>Craniata</taxon>
        <taxon>Vertebrata</taxon>
        <taxon>Euteleostomi</taxon>
        <taxon>Amphibia</taxon>
        <taxon>Batrachia</taxon>
        <taxon>Anura</taxon>
        <taxon>Pipoidea</taxon>
        <taxon>Pipidae</taxon>
        <taxon>Xenopodinae</taxon>
        <taxon>Xenopus</taxon>
        <taxon>Xenopus</taxon>
    </lineage>
</organism>
<name>A0A974H251_XENLA</name>
<evidence type="ECO:0000313" key="1">
    <source>
        <dbReference type="EMBL" id="OCT62058.1"/>
    </source>
</evidence>
<proteinExistence type="predicted"/>
<dbReference type="EMBL" id="CM004482">
    <property type="protein sequence ID" value="OCT62058.1"/>
    <property type="molecule type" value="Genomic_DNA"/>
</dbReference>
<dbReference type="AlphaFoldDB" id="A0A974H251"/>
<protein>
    <submittedName>
        <fullName evidence="1">Uncharacterized protein</fullName>
    </submittedName>
</protein>
<reference evidence="2" key="1">
    <citation type="journal article" date="2016" name="Nature">
        <title>Genome evolution in the allotetraploid frog Xenopus laevis.</title>
        <authorList>
            <person name="Session A.M."/>
            <person name="Uno Y."/>
            <person name="Kwon T."/>
            <person name="Chapman J.A."/>
            <person name="Toyoda A."/>
            <person name="Takahashi S."/>
            <person name="Fukui A."/>
            <person name="Hikosaka A."/>
            <person name="Suzuki A."/>
            <person name="Kondo M."/>
            <person name="van Heeringen S.J."/>
            <person name="Quigley I."/>
            <person name="Heinz S."/>
            <person name="Ogino H."/>
            <person name="Ochi H."/>
            <person name="Hellsten U."/>
            <person name="Lyons J.B."/>
            <person name="Simakov O."/>
            <person name="Putnam N."/>
            <person name="Stites J."/>
            <person name="Kuroki Y."/>
            <person name="Tanaka T."/>
            <person name="Michiue T."/>
            <person name="Watanabe M."/>
            <person name="Bogdanovic O."/>
            <person name="Lister R."/>
            <person name="Georgiou G."/>
            <person name="Paranjpe S.S."/>
            <person name="van Kruijsbergen I."/>
            <person name="Shu S."/>
            <person name="Carlson J."/>
            <person name="Kinoshita T."/>
            <person name="Ohta Y."/>
            <person name="Mawaribuchi S."/>
            <person name="Jenkins J."/>
            <person name="Grimwood J."/>
            <person name="Schmutz J."/>
            <person name="Mitros T."/>
            <person name="Mozaffari S.V."/>
            <person name="Suzuki Y."/>
            <person name="Haramoto Y."/>
            <person name="Yamamoto T.S."/>
            <person name="Takagi C."/>
            <person name="Heald R."/>
            <person name="Miller K."/>
            <person name="Haudenschild C."/>
            <person name="Kitzman J."/>
            <person name="Nakayama T."/>
            <person name="Izutsu Y."/>
            <person name="Robert J."/>
            <person name="Fortriede J."/>
            <person name="Burns K."/>
            <person name="Lotay V."/>
            <person name="Karimi K."/>
            <person name="Yasuoka Y."/>
            <person name="Dichmann D.S."/>
            <person name="Flajnik M.F."/>
            <person name="Houston D.W."/>
            <person name="Shendure J."/>
            <person name="DuPasquier L."/>
            <person name="Vize P.D."/>
            <person name="Zorn A.M."/>
            <person name="Ito M."/>
            <person name="Marcotte E.M."/>
            <person name="Wallingford J.B."/>
            <person name="Ito Y."/>
            <person name="Asashima M."/>
            <person name="Ueno N."/>
            <person name="Matsuda Y."/>
            <person name="Veenstra G.J."/>
            <person name="Fujiyama A."/>
            <person name="Harland R.M."/>
            <person name="Taira M."/>
            <person name="Rokhsar D.S."/>
        </authorList>
    </citation>
    <scope>NUCLEOTIDE SEQUENCE [LARGE SCALE GENOMIC DNA]</scope>
    <source>
        <strain evidence="2">J</strain>
    </source>
</reference>
<gene>
    <name evidence="1" type="ORF">XELAEV_18043142mg</name>
</gene>
<sequence>MFSQLLKGLIHCMDRQGVELGSKIHSMCLDRLMCLLILPALGIYMNMPMYVIGKSDLSPLVHSMWQYQVSAVGGSITLHSGIAAAHILEEGAALSRVLIRVPRQKSHIVAPSICHSWGT</sequence>
<dbReference type="Proteomes" id="UP000694892">
    <property type="component" value="Chromosome 9_10L"/>
</dbReference>